<evidence type="ECO:0000313" key="1">
    <source>
        <dbReference type="EMBL" id="KAK7480418.1"/>
    </source>
</evidence>
<accession>A0ABD0K0S8</accession>
<gene>
    <name evidence="1" type="ORF">BaRGS_00028337</name>
</gene>
<keyword evidence="2" id="KW-1185">Reference proteome</keyword>
<proteinExistence type="predicted"/>
<evidence type="ECO:0000313" key="2">
    <source>
        <dbReference type="Proteomes" id="UP001519460"/>
    </source>
</evidence>
<dbReference type="EMBL" id="JACVVK020000282">
    <property type="protein sequence ID" value="KAK7480418.1"/>
    <property type="molecule type" value="Genomic_DNA"/>
</dbReference>
<organism evidence="1 2">
    <name type="scientific">Batillaria attramentaria</name>
    <dbReference type="NCBI Taxonomy" id="370345"/>
    <lineage>
        <taxon>Eukaryota</taxon>
        <taxon>Metazoa</taxon>
        <taxon>Spiralia</taxon>
        <taxon>Lophotrochozoa</taxon>
        <taxon>Mollusca</taxon>
        <taxon>Gastropoda</taxon>
        <taxon>Caenogastropoda</taxon>
        <taxon>Sorbeoconcha</taxon>
        <taxon>Cerithioidea</taxon>
        <taxon>Batillariidae</taxon>
        <taxon>Batillaria</taxon>
    </lineage>
</organism>
<comment type="caution">
    <text evidence="1">The sequence shown here is derived from an EMBL/GenBank/DDBJ whole genome shotgun (WGS) entry which is preliminary data.</text>
</comment>
<dbReference type="Proteomes" id="UP001519460">
    <property type="component" value="Unassembled WGS sequence"/>
</dbReference>
<name>A0ABD0K0S8_9CAEN</name>
<sequence length="82" mass="8932">MVRVQQRPETAQLILRFTGAIIIGWTDKTVMGPDGALCPAVLFACQTQRQHSGNSSLSGPVVLETWQTIFILRRVGLNALPG</sequence>
<dbReference type="AlphaFoldDB" id="A0ABD0K0S8"/>
<reference evidence="1 2" key="1">
    <citation type="journal article" date="2023" name="Sci. Data">
        <title>Genome assembly of the Korean intertidal mud-creeper Batillaria attramentaria.</title>
        <authorList>
            <person name="Patra A.K."/>
            <person name="Ho P.T."/>
            <person name="Jun S."/>
            <person name="Lee S.J."/>
            <person name="Kim Y."/>
            <person name="Won Y.J."/>
        </authorList>
    </citation>
    <scope>NUCLEOTIDE SEQUENCE [LARGE SCALE GENOMIC DNA]</scope>
    <source>
        <strain evidence="1">Wonlab-2016</strain>
    </source>
</reference>
<protein>
    <submittedName>
        <fullName evidence="1">Uncharacterized protein</fullName>
    </submittedName>
</protein>